<proteinExistence type="predicted"/>
<keyword evidence="2" id="KW-1133">Transmembrane helix</keyword>
<feature type="region of interest" description="Disordered" evidence="1">
    <location>
        <begin position="183"/>
        <end position="202"/>
    </location>
</feature>
<accession>A0A4V1IZK1</accession>
<dbReference type="EMBL" id="ML005488">
    <property type="protein sequence ID" value="RKP18339.1"/>
    <property type="molecule type" value="Genomic_DNA"/>
</dbReference>
<dbReference type="Proteomes" id="UP000281549">
    <property type="component" value="Unassembled WGS sequence"/>
</dbReference>
<protein>
    <submittedName>
        <fullName evidence="3">Uncharacterized protein</fullName>
    </submittedName>
</protein>
<keyword evidence="2" id="KW-0812">Transmembrane</keyword>
<keyword evidence="2" id="KW-0472">Membrane</keyword>
<gene>
    <name evidence="3" type="ORF">ROZALSC1DRAFT_29958</name>
</gene>
<evidence type="ECO:0000256" key="1">
    <source>
        <dbReference type="SAM" id="MobiDB-lite"/>
    </source>
</evidence>
<evidence type="ECO:0000313" key="3">
    <source>
        <dbReference type="EMBL" id="RKP18339.1"/>
    </source>
</evidence>
<reference evidence="4" key="1">
    <citation type="journal article" date="2018" name="Nat. Microbiol.">
        <title>Leveraging single-cell genomics to expand the fungal tree of life.</title>
        <authorList>
            <person name="Ahrendt S.R."/>
            <person name="Quandt C.A."/>
            <person name="Ciobanu D."/>
            <person name="Clum A."/>
            <person name="Salamov A."/>
            <person name="Andreopoulos B."/>
            <person name="Cheng J.F."/>
            <person name="Woyke T."/>
            <person name="Pelin A."/>
            <person name="Henrissat B."/>
            <person name="Reynolds N.K."/>
            <person name="Benny G.L."/>
            <person name="Smith M.E."/>
            <person name="James T.Y."/>
            <person name="Grigoriev I.V."/>
        </authorList>
    </citation>
    <scope>NUCLEOTIDE SEQUENCE [LARGE SCALE GENOMIC DNA]</scope>
    <source>
        <strain evidence="4">CSF55</strain>
    </source>
</reference>
<sequence>MQTRSSSYQIHAKNGIHYNCYQIDDTEQLPSYLLDATPSRKFKMQQSVSRIPIPDKNPQFMESIMPTPLETMRRIAKSSPIVVDPRLSPEYNSKGYWNSKSMDFTSPISRDEKPLKMNVNRSPSLQEELEKATLNLESFSNSPIDNDIPFVPIDNWKTHSEECLVPSPVEKPRERIIEAKDMLKSVGKGKQPENTNDNSTSKSTNFSSYLFFFVFAVFCFTAGLFADILMRYYMHRYSNSNQYHVPSDENTFVVIDQYYSFLKSFLEKIMAIFLTWNDAQPA</sequence>
<dbReference type="AlphaFoldDB" id="A0A4V1IZK1"/>
<feature type="transmembrane region" description="Helical" evidence="2">
    <location>
        <begin position="209"/>
        <end position="230"/>
    </location>
</feature>
<organism evidence="3 4">
    <name type="scientific">Rozella allomycis (strain CSF55)</name>
    <dbReference type="NCBI Taxonomy" id="988480"/>
    <lineage>
        <taxon>Eukaryota</taxon>
        <taxon>Fungi</taxon>
        <taxon>Fungi incertae sedis</taxon>
        <taxon>Cryptomycota</taxon>
        <taxon>Cryptomycota incertae sedis</taxon>
        <taxon>Rozella</taxon>
    </lineage>
</organism>
<evidence type="ECO:0000256" key="2">
    <source>
        <dbReference type="SAM" id="Phobius"/>
    </source>
</evidence>
<name>A0A4V1IZK1_ROZAC</name>
<evidence type="ECO:0000313" key="4">
    <source>
        <dbReference type="Proteomes" id="UP000281549"/>
    </source>
</evidence>